<dbReference type="Proteomes" id="UP000288805">
    <property type="component" value="Unassembled WGS sequence"/>
</dbReference>
<dbReference type="AlphaFoldDB" id="A0A438JUC9"/>
<gene>
    <name evidence="3" type="ORF">CK203_011529</name>
</gene>
<dbReference type="Pfam" id="PF14111">
    <property type="entry name" value="DUF4283"/>
    <property type="match status" value="1"/>
</dbReference>
<evidence type="ECO:0000259" key="2">
    <source>
        <dbReference type="Pfam" id="PF14111"/>
    </source>
</evidence>
<dbReference type="SUPFAM" id="SSF56219">
    <property type="entry name" value="DNase I-like"/>
    <property type="match status" value="1"/>
</dbReference>
<evidence type="ECO:0000256" key="1">
    <source>
        <dbReference type="SAM" id="MobiDB-lite"/>
    </source>
</evidence>
<dbReference type="EMBL" id="QGNW01000027">
    <property type="protein sequence ID" value="RVX12566.1"/>
    <property type="molecule type" value="Genomic_DNA"/>
</dbReference>
<proteinExistence type="predicted"/>
<protein>
    <recommendedName>
        <fullName evidence="2">DUF4283 domain-containing protein</fullName>
    </recommendedName>
</protein>
<feature type="domain" description="DUF4283" evidence="2">
    <location>
        <begin position="105"/>
        <end position="164"/>
    </location>
</feature>
<feature type="compositionally biased region" description="Basic and acidic residues" evidence="1">
    <location>
        <begin position="85"/>
        <end position="102"/>
    </location>
</feature>
<dbReference type="PANTHER" id="PTHR33710">
    <property type="entry name" value="BNAC02G09200D PROTEIN"/>
    <property type="match status" value="1"/>
</dbReference>
<dbReference type="InterPro" id="IPR036691">
    <property type="entry name" value="Endo/exonu/phosph_ase_sf"/>
</dbReference>
<name>A0A438JUC9_VITVI</name>
<evidence type="ECO:0000313" key="4">
    <source>
        <dbReference type="Proteomes" id="UP000288805"/>
    </source>
</evidence>
<reference evidence="3 4" key="1">
    <citation type="journal article" date="2018" name="PLoS Genet.">
        <title>Population sequencing reveals clonal diversity and ancestral inbreeding in the grapevine cultivar Chardonnay.</title>
        <authorList>
            <person name="Roach M.J."/>
            <person name="Johnson D.L."/>
            <person name="Bohlmann J."/>
            <person name="van Vuuren H.J."/>
            <person name="Jones S.J."/>
            <person name="Pretorius I.S."/>
            <person name="Schmidt S.A."/>
            <person name="Borneman A.R."/>
        </authorList>
    </citation>
    <scope>NUCLEOTIDE SEQUENCE [LARGE SCALE GENOMIC DNA]</scope>
    <source>
        <strain evidence="4">cv. Chardonnay</strain>
        <tissue evidence="3">Leaf</tissue>
    </source>
</reference>
<dbReference type="InterPro" id="IPR025558">
    <property type="entry name" value="DUF4283"/>
</dbReference>
<comment type="caution">
    <text evidence="3">The sequence shown here is derived from an EMBL/GenBank/DDBJ whole genome shotgun (WGS) entry which is preliminary data.</text>
</comment>
<dbReference type="PANTHER" id="PTHR33710:SF71">
    <property type="entry name" value="ENDONUCLEASE_EXONUCLEASE_PHOSPHATASE DOMAIN-CONTAINING PROTEIN"/>
    <property type="match status" value="1"/>
</dbReference>
<evidence type="ECO:0000313" key="3">
    <source>
        <dbReference type="EMBL" id="RVX12566.1"/>
    </source>
</evidence>
<dbReference type="Gene3D" id="3.60.10.10">
    <property type="entry name" value="Endonuclease/exonuclease/phosphatase"/>
    <property type="match status" value="1"/>
</dbReference>
<sequence>MTAEEFRKVESVGLQWNLKHSKSPLKRSEVNREGLLWKEAKAFLLDKIWRKKLKLSVGRCGSLKLRALGVSTPTLSKGDLGPSNPKKDGCSIKGNEKGKSVDSFESVPPLFSLKEWAFERWSPKRGLKISRLGRALVLFKFENKYEVDSVLLRGSRRFKEREFLLLNGDLKWGVFWSGSHAKEVWVKWARILVRASGKNMSGSLQVMAGNFSWAVSLWWETPPWVSQVVSRSAWHMKEGLEDKDERGGGACACGGSQARANELVSTVNGHGRLLKKMVAWAQVELLAVKGATAEELLPGRLKLTDATLLEEASRYPANPKLSFSLGLWVSSSSTLSLGPDKALLVSKEGGVKWSGRDSGRGDGPDFVASSDSAAELALVPVGLDYVSPLEEKIDLYREERGQDEGWSSKCLAKFNWCLGMPTEGYEEEILYLLRRMKGRIDHKRQDRATRKTILKSSKSNRELKKLEWTRAVNSRGATGGILVFWDNRMDELVDLEEGEFSISCRFKNCVDVLKWVFTGDFNMVRFLEKRSRGGRLTASMRRFSEVVEDLELRDFPLKGGPFTWRDGLNNQSHSRLDRFFMTNNWDSLFNEAVQGVLPRPVSDHFPILLEGRGLTRGPSLFQI</sequence>
<organism evidence="3 4">
    <name type="scientific">Vitis vinifera</name>
    <name type="common">Grape</name>
    <dbReference type="NCBI Taxonomy" id="29760"/>
    <lineage>
        <taxon>Eukaryota</taxon>
        <taxon>Viridiplantae</taxon>
        <taxon>Streptophyta</taxon>
        <taxon>Embryophyta</taxon>
        <taxon>Tracheophyta</taxon>
        <taxon>Spermatophyta</taxon>
        <taxon>Magnoliopsida</taxon>
        <taxon>eudicotyledons</taxon>
        <taxon>Gunneridae</taxon>
        <taxon>Pentapetalae</taxon>
        <taxon>rosids</taxon>
        <taxon>Vitales</taxon>
        <taxon>Vitaceae</taxon>
        <taxon>Viteae</taxon>
        <taxon>Vitis</taxon>
    </lineage>
</organism>
<feature type="region of interest" description="Disordered" evidence="1">
    <location>
        <begin position="76"/>
        <end position="102"/>
    </location>
</feature>
<accession>A0A438JUC9</accession>